<dbReference type="SUPFAM" id="SSF158472">
    <property type="entry name" value="HAMP domain-like"/>
    <property type="match status" value="1"/>
</dbReference>
<evidence type="ECO:0000256" key="8">
    <source>
        <dbReference type="ARBA" id="ARBA00022490"/>
    </source>
</evidence>
<keyword evidence="12 21" id="KW-0418">Kinase</keyword>
<keyword evidence="11" id="KW-0479">Metal-binding</keyword>
<evidence type="ECO:0000256" key="1">
    <source>
        <dbReference type="ARBA" id="ARBA00000085"/>
    </source>
</evidence>
<dbReference type="InterPro" id="IPR003594">
    <property type="entry name" value="HATPase_dom"/>
</dbReference>
<dbReference type="CDD" id="cd16917">
    <property type="entry name" value="HATPase_UhpB-NarQ-NarX-like"/>
    <property type="match status" value="1"/>
</dbReference>
<dbReference type="PANTHER" id="PTHR24421">
    <property type="entry name" value="NITRATE/NITRITE SENSOR PROTEIN NARX-RELATED"/>
    <property type="match status" value="1"/>
</dbReference>
<dbReference type="EC" id="2.7.13.3" evidence="5"/>
<evidence type="ECO:0000259" key="19">
    <source>
        <dbReference type="PROSITE" id="PS50109"/>
    </source>
</evidence>
<dbReference type="FunCoup" id="D6U3F2">
    <property type="interactions" value="144"/>
</dbReference>
<evidence type="ECO:0000259" key="20">
    <source>
        <dbReference type="PROSITE" id="PS50885"/>
    </source>
</evidence>
<dbReference type="EMBL" id="ADVG01000004">
    <property type="protein sequence ID" value="EFH81156.1"/>
    <property type="molecule type" value="Genomic_DNA"/>
</dbReference>
<evidence type="ECO:0000256" key="2">
    <source>
        <dbReference type="ARBA" id="ARBA00001966"/>
    </source>
</evidence>
<name>D6U3F2_KTERA</name>
<keyword evidence="10 21" id="KW-0808">Transferase</keyword>
<dbReference type="SMART" id="SM00387">
    <property type="entry name" value="HATPase_c"/>
    <property type="match status" value="1"/>
</dbReference>
<keyword evidence="9" id="KW-0597">Phosphoprotein</keyword>
<dbReference type="PRINTS" id="PR00344">
    <property type="entry name" value="BCTRLSENSOR"/>
</dbReference>
<comment type="subcellular location">
    <subcellularLocation>
        <location evidence="4">Cytoplasm</location>
    </subcellularLocation>
    <subcellularLocation>
        <location evidence="3">Membrane</location>
    </subcellularLocation>
</comment>
<dbReference type="InParanoid" id="D6U3F2"/>
<keyword evidence="13" id="KW-0408">Iron</keyword>
<dbReference type="PROSITE" id="PS50885">
    <property type="entry name" value="HAMP"/>
    <property type="match status" value="1"/>
</dbReference>
<dbReference type="InterPro" id="IPR003660">
    <property type="entry name" value="HAMP_dom"/>
</dbReference>
<evidence type="ECO:0000256" key="9">
    <source>
        <dbReference type="ARBA" id="ARBA00022553"/>
    </source>
</evidence>
<dbReference type="SUPFAM" id="SSF55874">
    <property type="entry name" value="ATPase domain of HSP90 chaperone/DNA topoisomerase II/histidine kinase"/>
    <property type="match status" value="1"/>
</dbReference>
<dbReference type="GO" id="GO:0046872">
    <property type="term" value="F:metal ion binding"/>
    <property type="evidence" value="ECO:0007669"/>
    <property type="project" value="UniProtKB-KW"/>
</dbReference>
<dbReference type="GO" id="GO:0016020">
    <property type="term" value="C:membrane"/>
    <property type="evidence" value="ECO:0007669"/>
    <property type="project" value="UniProtKB-SubCell"/>
</dbReference>
<dbReference type="OrthoDB" id="162647at2"/>
<comment type="catalytic activity">
    <reaction evidence="1">
        <text>ATP + protein L-histidine = ADP + protein N-phospho-L-histidine.</text>
        <dbReference type="EC" id="2.7.13.3"/>
    </reaction>
</comment>
<dbReference type="InterPro" id="IPR036890">
    <property type="entry name" value="HATPase_C_sf"/>
</dbReference>
<dbReference type="GO" id="GO:0005737">
    <property type="term" value="C:cytoplasm"/>
    <property type="evidence" value="ECO:0007669"/>
    <property type="project" value="UniProtKB-SubCell"/>
</dbReference>
<dbReference type="GO" id="GO:0046983">
    <property type="term" value="F:protein dimerization activity"/>
    <property type="evidence" value="ECO:0007669"/>
    <property type="project" value="InterPro"/>
</dbReference>
<keyword evidence="7" id="KW-0004">4Fe-4S</keyword>
<evidence type="ECO:0000256" key="13">
    <source>
        <dbReference type="ARBA" id="ARBA00023004"/>
    </source>
</evidence>
<dbReference type="GO" id="GO:0000155">
    <property type="term" value="F:phosphorelay sensor kinase activity"/>
    <property type="evidence" value="ECO:0007669"/>
    <property type="project" value="InterPro"/>
</dbReference>
<keyword evidence="18" id="KW-0812">Transmembrane</keyword>
<reference evidence="21 22" key="1">
    <citation type="journal article" date="2011" name="Stand. Genomic Sci.">
        <title>Non-contiguous finished genome sequence and contextual data of the filamentous soil bacterium Ktedonobacter racemifer type strain (SOSP1-21).</title>
        <authorList>
            <person name="Chang Y.J."/>
            <person name="Land M."/>
            <person name="Hauser L."/>
            <person name="Chertkov O."/>
            <person name="Del Rio T.G."/>
            <person name="Nolan M."/>
            <person name="Copeland A."/>
            <person name="Tice H."/>
            <person name="Cheng J.F."/>
            <person name="Lucas S."/>
            <person name="Han C."/>
            <person name="Goodwin L."/>
            <person name="Pitluck S."/>
            <person name="Ivanova N."/>
            <person name="Ovchinikova G."/>
            <person name="Pati A."/>
            <person name="Chen A."/>
            <person name="Palaniappan K."/>
            <person name="Mavromatis K."/>
            <person name="Liolios K."/>
            <person name="Brettin T."/>
            <person name="Fiebig A."/>
            <person name="Rohde M."/>
            <person name="Abt B."/>
            <person name="Goker M."/>
            <person name="Detter J.C."/>
            <person name="Woyke T."/>
            <person name="Bristow J."/>
            <person name="Eisen J.A."/>
            <person name="Markowitz V."/>
            <person name="Hugenholtz P."/>
            <person name="Kyrpides N.C."/>
            <person name="Klenk H.P."/>
            <person name="Lapidus A."/>
        </authorList>
    </citation>
    <scope>NUCLEOTIDE SEQUENCE [LARGE SCALE GENOMIC DNA]</scope>
    <source>
        <strain evidence="22">DSM 44963</strain>
    </source>
</reference>
<dbReference type="PANTHER" id="PTHR24421:SF61">
    <property type="entry name" value="OXYGEN SENSOR HISTIDINE KINASE NREB"/>
    <property type="match status" value="1"/>
</dbReference>
<evidence type="ECO:0000256" key="6">
    <source>
        <dbReference type="ARBA" id="ARBA00017322"/>
    </source>
</evidence>
<feature type="transmembrane region" description="Helical" evidence="18">
    <location>
        <begin position="90"/>
        <end position="110"/>
    </location>
</feature>
<dbReference type="Gene3D" id="1.20.5.1930">
    <property type="match status" value="1"/>
</dbReference>
<dbReference type="InterPro" id="IPR011712">
    <property type="entry name" value="Sig_transdc_His_kin_sub3_dim/P"/>
</dbReference>
<protein>
    <recommendedName>
        <fullName evidence="6">Oxygen sensor histidine kinase NreB</fullName>
        <ecNumber evidence="5">2.7.13.3</ecNumber>
    </recommendedName>
    <alternativeName>
        <fullName evidence="17">Nitrogen regulation protein B</fullName>
    </alternativeName>
</protein>
<comment type="function">
    <text evidence="16">Member of the two-component regulatory system NreB/NreC involved in the control of dissimilatory nitrate/nitrite reduction in response to oxygen. NreB functions as a direct oxygen sensor histidine kinase which is autophosphorylated, in the absence of oxygen, probably at the conserved histidine residue, and transfers its phosphate group probably to a conserved aspartate residue of NreC. NreB/NreC activates the expression of the nitrate (narGHJI) and nitrite (nir) reductase operons, as well as the putative nitrate transporter gene narT.</text>
</comment>
<evidence type="ECO:0000256" key="11">
    <source>
        <dbReference type="ARBA" id="ARBA00022723"/>
    </source>
</evidence>
<dbReference type="InterPro" id="IPR005467">
    <property type="entry name" value="His_kinase_dom"/>
</dbReference>
<evidence type="ECO:0000256" key="14">
    <source>
        <dbReference type="ARBA" id="ARBA00023012"/>
    </source>
</evidence>
<dbReference type="Gene3D" id="6.10.340.10">
    <property type="match status" value="1"/>
</dbReference>
<dbReference type="AlphaFoldDB" id="D6U3F2"/>
<dbReference type="InterPro" id="IPR004358">
    <property type="entry name" value="Sig_transdc_His_kin-like_C"/>
</dbReference>
<gene>
    <name evidence="21" type="ORF">Krac_1850</name>
</gene>
<keyword evidence="18" id="KW-1133">Transmembrane helix</keyword>
<evidence type="ECO:0000313" key="22">
    <source>
        <dbReference type="Proteomes" id="UP000004508"/>
    </source>
</evidence>
<evidence type="ECO:0000256" key="15">
    <source>
        <dbReference type="ARBA" id="ARBA00023014"/>
    </source>
</evidence>
<evidence type="ECO:0000256" key="7">
    <source>
        <dbReference type="ARBA" id="ARBA00022485"/>
    </source>
</evidence>
<dbReference type="Pfam" id="PF02518">
    <property type="entry name" value="HATPase_c"/>
    <property type="match status" value="1"/>
</dbReference>
<feature type="transmembrane region" description="Helical" evidence="18">
    <location>
        <begin position="20"/>
        <end position="42"/>
    </location>
</feature>
<dbReference type="CDD" id="cd06225">
    <property type="entry name" value="HAMP"/>
    <property type="match status" value="1"/>
</dbReference>
<feature type="domain" description="Histidine kinase" evidence="19">
    <location>
        <begin position="176"/>
        <end position="369"/>
    </location>
</feature>
<dbReference type="eggNOG" id="COG3850">
    <property type="taxonomic scope" value="Bacteria"/>
</dbReference>
<evidence type="ECO:0000256" key="4">
    <source>
        <dbReference type="ARBA" id="ARBA00004496"/>
    </source>
</evidence>
<dbReference type="Pfam" id="PF00672">
    <property type="entry name" value="HAMP"/>
    <property type="match status" value="1"/>
</dbReference>
<sequence length="379" mass="41180">MIMRRRSDMQSLRKRFGGLYWRLTGSYLLVTLLAAVIIEVAITLPASFQGYQQGNITVHPSPSGFSPPSSPTPSGVSLFLSIFWNHLQGGSLYFILIASVVGTLTGLLIMRNVTHRLHRITQAAQAWSKGEFAVEVRDPSRDEIGQLGQDLNDMAEQLHTLLAAREELAVIEERNRLARDLHDSIKQNVFATALLVGAARTYLPPDTGPAQTYLAEAEALAKQTRQELTAVIRELRPARLEDKGLAVVLRDYAEEWSRRMGIAVAMQVQGERAIALDSEEALFRVAQEALTNIAHHSGAAHVTIQLAWDGAQVRLTIVDDGTGFDVARASGRGVGLASMHERVAAHDGALTISSAAGATTVEATIPLHSASKPTQEATR</sequence>
<evidence type="ECO:0000256" key="12">
    <source>
        <dbReference type="ARBA" id="ARBA00022777"/>
    </source>
</evidence>
<organism evidence="21 22">
    <name type="scientific">Ktedonobacter racemifer DSM 44963</name>
    <dbReference type="NCBI Taxonomy" id="485913"/>
    <lineage>
        <taxon>Bacteria</taxon>
        <taxon>Bacillati</taxon>
        <taxon>Chloroflexota</taxon>
        <taxon>Ktedonobacteria</taxon>
        <taxon>Ktedonobacterales</taxon>
        <taxon>Ktedonobacteraceae</taxon>
        <taxon>Ktedonobacter</taxon>
    </lineage>
</organism>
<keyword evidence="15" id="KW-0411">Iron-sulfur</keyword>
<comment type="caution">
    <text evidence="21">The sequence shown here is derived from an EMBL/GenBank/DDBJ whole genome shotgun (WGS) entry which is preliminary data.</text>
</comment>
<feature type="domain" description="HAMP" evidence="20">
    <location>
        <begin position="111"/>
        <end position="163"/>
    </location>
</feature>
<dbReference type="Pfam" id="PF07730">
    <property type="entry name" value="HisKA_3"/>
    <property type="match status" value="1"/>
</dbReference>
<dbReference type="GO" id="GO:0051539">
    <property type="term" value="F:4 iron, 4 sulfur cluster binding"/>
    <property type="evidence" value="ECO:0007669"/>
    <property type="project" value="UniProtKB-KW"/>
</dbReference>
<dbReference type="InterPro" id="IPR050482">
    <property type="entry name" value="Sensor_HK_TwoCompSys"/>
</dbReference>
<evidence type="ECO:0000256" key="18">
    <source>
        <dbReference type="SAM" id="Phobius"/>
    </source>
</evidence>
<evidence type="ECO:0000256" key="3">
    <source>
        <dbReference type="ARBA" id="ARBA00004370"/>
    </source>
</evidence>
<proteinExistence type="predicted"/>
<dbReference type="PROSITE" id="PS50109">
    <property type="entry name" value="HIS_KIN"/>
    <property type="match status" value="1"/>
</dbReference>
<evidence type="ECO:0000256" key="10">
    <source>
        <dbReference type="ARBA" id="ARBA00022679"/>
    </source>
</evidence>
<evidence type="ECO:0000313" key="21">
    <source>
        <dbReference type="EMBL" id="EFH81156.1"/>
    </source>
</evidence>
<accession>D6U3F2</accession>
<keyword evidence="8" id="KW-0963">Cytoplasm</keyword>
<dbReference type="eggNOG" id="COG4585">
    <property type="taxonomic scope" value="Bacteria"/>
</dbReference>
<dbReference type="SMART" id="SM00304">
    <property type="entry name" value="HAMP"/>
    <property type="match status" value="1"/>
</dbReference>
<evidence type="ECO:0000256" key="5">
    <source>
        <dbReference type="ARBA" id="ARBA00012438"/>
    </source>
</evidence>
<dbReference type="Proteomes" id="UP000004508">
    <property type="component" value="Unassembled WGS sequence"/>
</dbReference>
<keyword evidence="18" id="KW-0472">Membrane</keyword>
<dbReference type="STRING" id="485913.Krac_1850"/>
<keyword evidence="14" id="KW-0902">Two-component regulatory system</keyword>
<evidence type="ECO:0000256" key="16">
    <source>
        <dbReference type="ARBA" id="ARBA00024827"/>
    </source>
</evidence>
<keyword evidence="22" id="KW-1185">Reference proteome</keyword>
<comment type="cofactor">
    <cofactor evidence="2">
        <name>[4Fe-4S] cluster</name>
        <dbReference type="ChEBI" id="CHEBI:49883"/>
    </cofactor>
</comment>
<evidence type="ECO:0000256" key="17">
    <source>
        <dbReference type="ARBA" id="ARBA00030800"/>
    </source>
</evidence>
<dbReference type="Gene3D" id="3.30.565.10">
    <property type="entry name" value="Histidine kinase-like ATPase, C-terminal domain"/>
    <property type="match status" value="1"/>
</dbReference>